<evidence type="ECO:0000256" key="6">
    <source>
        <dbReference type="ARBA" id="ARBA00035255"/>
    </source>
</evidence>
<comment type="similarity">
    <text evidence="1 7 8">Belongs to the universal ribosomal protein uS5 family.</text>
</comment>
<dbReference type="NCBIfam" id="TIGR01021">
    <property type="entry name" value="rpsE_bact"/>
    <property type="match status" value="1"/>
</dbReference>
<dbReference type="SUPFAM" id="SSF54211">
    <property type="entry name" value="Ribosomal protein S5 domain 2-like"/>
    <property type="match status" value="1"/>
</dbReference>
<evidence type="ECO:0000313" key="10">
    <source>
        <dbReference type="EMBL" id="MEX5285627.1"/>
    </source>
</evidence>
<keyword evidence="11" id="KW-1185">Reference proteome</keyword>
<dbReference type="InterPro" id="IPR020568">
    <property type="entry name" value="Ribosomal_Su5_D2-typ_SF"/>
</dbReference>
<dbReference type="InterPro" id="IPR018192">
    <property type="entry name" value="Ribosomal_uS5_N_CS"/>
</dbReference>
<evidence type="ECO:0000256" key="8">
    <source>
        <dbReference type="RuleBase" id="RU003823"/>
    </source>
</evidence>
<organism evidence="10 11">
    <name type="scientific">Selenomonas sputigena</name>
    <dbReference type="NCBI Taxonomy" id="69823"/>
    <lineage>
        <taxon>Bacteria</taxon>
        <taxon>Bacillati</taxon>
        <taxon>Bacillota</taxon>
        <taxon>Negativicutes</taxon>
        <taxon>Selenomonadales</taxon>
        <taxon>Selenomonadaceae</taxon>
        <taxon>Selenomonas</taxon>
    </lineage>
</organism>
<evidence type="ECO:0000259" key="9">
    <source>
        <dbReference type="PROSITE" id="PS50881"/>
    </source>
</evidence>
<keyword evidence="3 7" id="KW-0694">RNA-binding</keyword>
<keyword evidence="4 7" id="KW-0689">Ribosomal protein</keyword>
<evidence type="ECO:0000256" key="2">
    <source>
        <dbReference type="ARBA" id="ARBA00022730"/>
    </source>
</evidence>
<dbReference type="InterPro" id="IPR014721">
    <property type="entry name" value="Ribsml_uS5_D2-typ_fold_subgr"/>
</dbReference>
<accession>A0ABV3X7S7</accession>
<dbReference type="HAMAP" id="MF_01307_B">
    <property type="entry name" value="Ribosomal_uS5_B"/>
    <property type="match status" value="1"/>
</dbReference>
<feature type="domain" description="S5 DRBM" evidence="9">
    <location>
        <begin position="18"/>
        <end position="81"/>
    </location>
</feature>
<comment type="function">
    <text evidence="7">With S4 and S12 plays an important role in translational accuracy.</text>
</comment>
<sequence length="173" mass="18583">MDRDRDRDRDRNNETPEFEEKVVYINRVAKVVKGGRRFSFSALVVVGNKKGKVGAGLGKASEVPEAIRKGIEDAKKNLIEVSLKDTTIPHEMIGIFGAGRVLLKPAAKGTGVIAGGPARAVLELAGIRDILTKSLGSSNPNNMVRATVKGLEQLKRAEAVAELRGKTVQELLG</sequence>
<dbReference type="PROSITE" id="PS50881">
    <property type="entry name" value="S5_DSRBD"/>
    <property type="match status" value="1"/>
</dbReference>
<dbReference type="InterPro" id="IPR000851">
    <property type="entry name" value="Ribosomal_uS5"/>
</dbReference>
<dbReference type="PANTHER" id="PTHR48277:SF1">
    <property type="entry name" value="MITOCHONDRIAL RIBOSOMAL PROTEIN S5"/>
    <property type="match status" value="1"/>
</dbReference>
<dbReference type="Proteomes" id="UP001559623">
    <property type="component" value="Unassembled WGS sequence"/>
</dbReference>
<dbReference type="PANTHER" id="PTHR48277">
    <property type="entry name" value="MITOCHONDRIAL RIBOSOMAL PROTEIN S5"/>
    <property type="match status" value="1"/>
</dbReference>
<gene>
    <name evidence="7 10" type="primary">rpsE</name>
    <name evidence="10" type="ORF">QCO44_08270</name>
</gene>
<dbReference type="PROSITE" id="PS00585">
    <property type="entry name" value="RIBOSOMAL_S5"/>
    <property type="match status" value="1"/>
</dbReference>
<keyword evidence="2 7" id="KW-0699">rRNA-binding</keyword>
<name>A0ABV3X7S7_9FIRM</name>
<comment type="subunit">
    <text evidence="7">Part of the 30S ribosomal subunit. Contacts proteins S4 and S8.</text>
</comment>
<comment type="domain">
    <text evidence="7">The N-terminal domain interacts with the head of the 30S subunit; the C-terminal domain interacts with the body and contacts protein S4. The interaction surface between S4 and S5 is involved in control of translational fidelity.</text>
</comment>
<evidence type="ECO:0000256" key="4">
    <source>
        <dbReference type="ARBA" id="ARBA00022980"/>
    </source>
</evidence>
<evidence type="ECO:0000313" key="11">
    <source>
        <dbReference type="Proteomes" id="UP001559623"/>
    </source>
</evidence>
<proteinExistence type="inferred from homology"/>
<comment type="function">
    <text evidence="7">Located at the back of the 30S subunit body where it stabilizes the conformation of the head with respect to the body.</text>
</comment>
<evidence type="ECO:0000256" key="3">
    <source>
        <dbReference type="ARBA" id="ARBA00022884"/>
    </source>
</evidence>
<dbReference type="InterPro" id="IPR013810">
    <property type="entry name" value="Ribosomal_uS5_N"/>
</dbReference>
<dbReference type="Gene3D" id="3.30.160.20">
    <property type="match status" value="1"/>
</dbReference>
<keyword evidence="5 7" id="KW-0687">Ribonucleoprotein</keyword>
<dbReference type="Pfam" id="PF03719">
    <property type="entry name" value="Ribosomal_S5_C"/>
    <property type="match status" value="1"/>
</dbReference>
<comment type="caution">
    <text evidence="10">The sequence shown here is derived from an EMBL/GenBank/DDBJ whole genome shotgun (WGS) entry which is preliminary data.</text>
</comment>
<dbReference type="InterPro" id="IPR005712">
    <property type="entry name" value="Ribosomal_uS5_bac-type"/>
</dbReference>
<dbReference type="SUPFAM" id="SSF54768">
    <property type="entry name" value="dsRNA-binding domain-like"/>
    <property type="match status" value="1"/>
</dbReference>
<evidence type="ECO:0000256" key="5">
    <source>
        <dbReference type="ARBA" id="ARBA00023274"/>
    </source>
</evidence>
<protein>
    <recommendedName>
        <fullName evidence="6 7">Small ribosomal subunit protein uS5</fullName>
    </recommendedName>
</protein>
<evidence type="ECO:0000256" key="1">
    <source>
        <dbReference type="ARBA" id="ARBA00008945"/>
    </source>
</evidence>
<dbReference type="InterPro" id="IPR005324">
    <property type="entry name" value="Ribosomal_uS5_C"/>
</dbReference>
<dbReference type="GO" id="GO:0005840">
    <property type="term" value="C:ribosome"/>
    <property type="evidence" value="ECO:0007669"/>
    <property type="project" value="UniProtKB-KW"/>
</dbReference>
<evidence type="ECO:0000256" key="7">
    <source>
        <dbReference type="HAMAP-Rule" id="MF_01307"/>
    </source>
</evidence>
<reference evidence="10 11" key="1">
    <citation type="submission" date="2023-04" db="EMBL/GenBank/DDBJ databases">
        <title>Genome Sequence of Selenomonas sputigena ATCC 33150.</title>
        <authorList>
            <person name="Miller D.P."/>
            <person name="Anvari S."/>
            <person name="Polson S.W."/>
            <person name="Macdonald M."/>
            <person name="Mcdowell J.V."/>
        </authorList>
    </citation>
    <scope>NUCLEOTIDE SEQUENCE [LARGE SCALE GENOMIC DNA]</scope>
    <source>
        <strain evidence="10 11">ATCC 33150</strain>
    </source>
</reference>
<dbReference type="Pfam" id="PF00333">
    <property type="entry name" value="Ribosomal_S5"/>
    <property type="match status" value="1"/>
</dbReference>
<dbReference type="EMBL" id="JARVLH010000005">
    <property type="protein sequence ID" value="MEX5285627.1"/>
    <property type="molecule type" value="Genomic_DNA"/>
</dbReference>
<dbReference type="Gene3D" id="3.30.230.10">
    <property type="match status" value="1"/>
</dbReference>